<dbReference type="RefSeq" id="WP_308207431.1">
    <property type="nucleotide sequence ID" value="NZ_JACKTY010000031.1"/>
</dbReference>
<dbReference type="SUPFAM" id="SSF56645">
    <property type="entry name" value="Acyl-CoA dehydrogenase NM domain-like"/>
    <property type="match status" value="1"/>
</dbReference>
<keyword evidence="5" id="KW-1185">Reference proteome</keyword>
<dbReference type="Pfam" id="PF02771">
    <property type="entry name" value="Acyl-CoA_dh_N"/>
    <property type="match status" value="1"/>
</dbReference>
<evidence type="ECO:0000259" key="3">
    <source>
        <dbReference type="Pfam" id="PF08028"/>
    </source>
</evidence>
<dbReference type="Gene3D" id="1.20.140.10">
    <property type="entry name" value="Butyryl-CoA Dehydrogenase, subunit A, domain 3"/>
    <property type="match status" value="1"/>
</dbReference>
<comment type="caution">
    <text evidence="4">The sequence shown here is derived from an EMBL/GenBank/DDBJ whole genome shotgun (WGS) entry which is preliminary data.</text>
</comment>
<accession>A0ABT3CF43</accession>
<dbReference type="EMBL" id="JACKTY010000031">
    <property type="protein sequence ID" value="MCV7228105.1"/>
    <property type="molecule type" value="Genomic_DNA"/>
</dbReference>
<proteinExistence type="predicted"/>
<dbReference type="SUPFAM" id="SSF47203">
    <property type="entry name" value="Acyl-CoA dehydrogenase C-terminal domain-like"/>
    <property type="match status" value="1"/>
</dbReference>
<dbReference type="InterPro" id="IPR009100">
    <property type="entry name" value="AcylCoA_DH/oxidase_NM_dom_sf"/>
</dbReference>
<gene>
    <name evidence="4" type="ORF">H7J73_19005</name>
</gene>
<dbReference type="Gene3D" id="2.40.110.10">
    <property type="entry name" value="Butyryl-CoA Dehydrogenase, subunit A, domain 2"/>
    <property type="match status" value="1"/>
</dbReference>
<dbReference type="Proteomes" id="UP001526201">
    <property type="component" value="Unassembled WGS sequence"/>
</dbReference>
<dbReference type="PANTHER" id="PTHR43884:SF12">
    <property type="entry name" value="ISOVALERYL-COA DEHYDROGENASE, MITOCHONDRIAL-RELATED"/>
    <property type="match status" value="1"/>
</dbReference>
<evidence type="ECO:0000256" key="1">
    <source>
        <dbReference type="ARBA" id="ARBA00023002"/>
    </source>
</evidence>
<dbReference type="InterPro" id="IPR037069">
    <property type="entry name" value="AcylCoA_DH/ox_N_sf"/>
</dbReference>
<sequence>MTATSWTAVEPYRGVEDDEFERWRARAAAVADELAGTAVQRDRANQNPFPEIGLLRQSGLLGFAIPTEFGGAGGSLPQALILGRIVAAADGSIGQLLLYHYSNGVWSFILGTPEQWEFIARGVGESGWFQGSVSNPRDSGFDVAGTDDGGYILNGTRTFATGVAIADYITVGFLDNGTLLNAQIPPDRAGLVFGDDWDNLGQRLTASGSVTFEDVVIRHDEVLRGVSEYPGDQLLREGLRAQFSFLIFAHLYLGIAEGALESAARYIREKGRPWPEATSKVATEDPYVLQLLGKLSAQIAAGVALADDAAVTFSTALRSDSLTAEQWGRLALRVDQAKVVATEAALDATQNIYQATGARSTANSVGLDIYWRNARTHTTHDPLPYRQREVGNFVLNQILPSPLAFNDSAEASSTGNPV</sequence>
<protein>
    <submittedName>
        <fullName evidence="4">Acyl-CoA dehydrogenase family protein</fullName>
    </submittedName>
</protein>
<dbReference type="Gene3D" id="1.10.540.10">
    <property type="entry name" value="Acyl-CoA dehydrogenase/oxidase, N-terminal domain"/>
    <property type="match status" value="1"/>
</dbReference>
<dbReference type="InterPro" id="IPR036250">
    <property type="entry name" value="AcylCo_DH-like_C"/>
</dbReference>
<dbReference type="InterPro" id="IPR046373">
    <property type="entry name" value="Acyl-CoA_Oxase/DH_mid-dom_sf"/>
</dbReference>
<dbReference type="InterPro" id="IPR013786">
    <property type="entry name" value="AcylCoA_DH/ox_N"/>
</dbReference>
<evidence type="ECO:0000259" key="2">
    <source>
        <dbReference type="Pfam" id="PF02771"/>
    </source>
</evidence>
<name>A0ABT3CF43_9MYCO</name>
<keyword evidence="1" id="KW-0560">Oxidoreductase</keyword>
<organism evidence="4 5">
    <name type="scientific">Mycolicibacterium komossense</name>
    <dbReference type="NCBI Taxonomy" id="1779"/>
    <lineage>
        <taxon>Bacteria</taxon>
        <taxon>Bacillati</taxon>
        <taxon>Actinomycetota</taxon>
        <taxon>Actinomycetes</taxon>
        <taxon>Mycobacteriales</taxon>
        <taxon>Mycobacteriaceae</taxon>
        <taxon>Mycolicibacterium</taxon>
    </lineage>
</organism>
<feature type="domain" description="Acyl-CoA dehydrogenase/oxidase N-terminal" evidence="2">
    <location>
        <begin position="23"/>
        <end position="115"/>
    </location>
</feature>
<dbReference type="Pfam" id="PF08028">
    <property type="entry name" value="Acyl-CoA_dh_2"/>
    <property type="match status" value="1"/>
</dbReference>
<dbReference type="PANTHER" id="PTHR43884">
    <property type="entry name" value="ACYL-COA DEHYDROGENASE"/>
    <property type="match status" value="1"/>
</dbReference>
<evidence type="ECO:0000313" key="5">
    <source>
        <dbReference type="Proteomes" id="UP001526201"/>
    </source>
</evidence>
<dbReference type="InterPro" id="IPR013107">
    <property type="entry name" value="Acyl-CoA_DH_C"/>
</dbReference>
<dbReference type="PIRSF" id="PIRSF016578">
    <property type="entry name" value="HsaA"/>
    <property type="match status" value="1"/>
</dbReference>
<reference evidence="4 5" key="1">
    <citation type="journal article" date="2022" name="BMC Genomics">
        <title>Comparative genome analysis of mycobacteria focusing on tRNA and non-coding RNA.</title>
        <authorList>
            <person name="Behra P.R.K."/>
            <person name="Pettersson B.M.F."/>
            <person name="Ramesh M."/>
            <person name="Das S."/>
            <person name="Dasgupta S."/>
            <person name="Kirsebom L.A."/>
        </authorList>
    </citation>
    <scope>NUCLEOTIDE SEQUENCE [LARGE SCALE GENOMIC DNA]</scope>
    <source>
        <strain evidence="4 5">DSM 44078</strain>
    </source>
</reference>
<evidence type="ECO:0000313" key="4">
    <source>
        <dbReference type="EMBL" id="MCV7228105.1"/>
    </source>
</evidence>
<feature type="domain" description="Acyl-CoA dehydrogenase C-terminal" evidence="3">
    <location>
        <begin position="246"/>
        <end position="380"/>
    </location>
</feature>